<feature type="region of interest" description="Disordered" evidence="1">
    <location>
        <begin position="1"/>
        <end position="35"/>
    </location>
</feature>
<keyword evidence="2" id="KW-0812">Transmembrane</keyword>
<evidence type="ECO:0000256" key="1">
    <source>
        <dbReference type="SAM" id="MobiDB-lite"/>
    </source>
</evidence>
<dbReference type="Pfam" id="PF15176">
    <property type="entry name" value="LRR19-TM"/>
    <property type="match status" value="1"/>
</dbReference>
<feature type="compositionally biased region" description="Basic and acidic residues" evidence="1">
    <location>
        <begin position="1"/>
        <end position="15"/>
    </location>
</feature>
<sequence>MKKEVEEEVQEKREEEEREEETEEEMEEEMDPEESLHVGMKELDIGLTRHHVHQHGNSTDQDGQPTNHNWGFLVVVLVTVISVSVLLALLAKCKVVQRYLASYRHTRLRDGDNISQCNPSGLDVEFSVQGGHGIHPHALPQVHQDDDDGFIEDNYIQSCERETAASQARDFGDFGNFGDMEDHDDDNDDDEEMDEIQFSIS</sequence>
<dbReference type="PANTHER" id="PTHR31450:SF3">
    <property type="entry name" value="TYPE III ENDOSOME MEMBRANE PROTEIN TEMP"/>
    <property type="match status" value="1"/>
</dbReference>
<keyword evidence="2" id="KW-1133">Transmembrane helix</keyword>
<reference evidence="3" key="1">
    <citation type="submission" date="2022-07" db="EMBL/GenBank/DDBJ databases">
        <title>Chromosome-level genome of Muraenolepis orangiensis.</title>
        <authorList>
            <person name="Kim J."/>
        </authorList>
    </citation>
    <scope>NUCLEOTIDE SEQUENCE</scope>
    <source>
        <strain evidence="3">KU_S4_2022</strain>
        <tissue evidence="3">Muscle</tissue>
    </source>
</reference>
<accession>A0A9Q0E214</accession>
<dbReference type="PANTHER" id="PTHR31450">
    <property type="entry name" value="LEUCINE-RICH REPEAT-CONTAINING PROTEIN 19 LRRC19 FAMILY MEMBER"/>
    <property type="match status" value="1"/>
</dbReference>
<dbReference type="OrthoDB" id="676979at2759"/>
<gene>
    <name evidence="3" type="ORF">NHX12_033108</name>
</gene>
<feature type="region of interest" description="Disordered" evidence="1">
    <location>
        <begin position="170"/>
        <end position="201"/>
    </location>
</feature>
<feature type="compositionally biased region" description="Acidic residues" evidence="1">
    <location>
        <begin position="16"/>
        <end position="33"/>
    </location>
</feature>
<dbReference type="EMBL" id="JANIIK010000048">
    <property type="protein sequence ID" value="KAJ3599145.1"/>
    <property type="molecule type" value="Genomic_DNA"/>
</dbReference>
<comment type="caution">
    <text evidence="3">The sequence shown here is derived from an EMBL/GenBank/DDBJ whole genome shotgun (WGS) entry which is preliminary data.</text>
</comment>
<evidence type="ECO:0008006" key="5">
    <source>
        <dbReference type="Google" id="ProtNLM"/>
    </source>
</evidence>
<evidence type="ECO:0000313" key="4">
    <source>
        <dbReference type="Proteomes" id="UP001148018"/>
    </source>
</evidence>
<keyword evidence="2" id="KW-0472">Membrane</keyword>
<name>A0A9Q0E214_9TELE</name>
<feature type="compositionally biased region" description="Acidic residues" evidence="1">
    <location>
        <begin position="179"/>
        <end position="195"/>
    </location>
</feature>
<keyword evidence="4" id="KW-1185">Reference proteome</keyword>
<evidence type="ECO:0000313" key="3">
    <source>
        <dbReference type="EMBL" id="KAJ3599145.1"/>
    </source>
</evidence>
<proteinExistence type="predicted"/>
<protein>
    <recommendedName>
        <fullName evidence="5">Type III endosome membrane protein TEMP</fullName>
    </recommendedName>
</protein>
<dbReference type="AlphaFoldDB" id="A0A9Q0E214"/>
<evidence type="ECO:0000256" key="2">
    <source>
        <dbReference type="SAM" id="Phobius"/>
    </source>
</evidence>
<organism evidence="3 4">
    <name type="scientific">Muraenolepis orangiensis</name>
    <name type="common">Patagonian moray cod</name>
    <dbReference type="NCBI Taxonomy" id="630683"/>
    <lineage>
        <taxon>Eukaryota</taxon>
        <taxon>Metazoa</taxon>
        <taxon>Chordata</taxon>
        <taxon>Craniata</taxon>
        <taxon>Vertebrata</taxon>
        <taxon>Euteleostomi</taxon>
        <taxon>Actinopterygii</taxon>
        <taxon>Neopterygii</taxon>
        <taxon>Teleostei</taxon>
        <taxon>Neoteleostei</taxon>
        <taxon>Acanthomorphata</taxon>
        <taxon>Zeiogadaria</taxon>
        <taxon>Gadariae</taxon>
        <taxon>Gadiformes</taxon>
        <taxon>Muraenolepidoidei</taxon>
        <taxon>Muraenolepididae</taxon>
        <taxon>Muraenolepis</taxon>
    </lineage>
</organism>
<feature type="transmembrane region" description="Helical" evidence="2">
    <location>
        <begin position="70"/>
        <end position="91"/>
    </location>
</feature>
<dbReference type="Proteomes" id="UP001148018">
    <property type="component" value="Unassembled WGS sequence"/>
</dbReference>